<keyword evidence="2" id="KW-1185">Reference proteome</keyword>
<dbReference type="Proteomes" id="UP000693768">
    <property type="component" value="Segment"/>
</dbReference>
<accession>A0A8E4XY26</accession>
<organism evidence="1 2">
    <name type="scientific">Maribacter phage Molly_1</name>
    <dbReference type="NCBI Taxonomy" id="2745685"/>
    <lineage>
        <taxon>Viruses</taxon>
        <taxon>Duplodnaviria</taxon>
        <taxon>Heunggongvirae</taxon>
        <taxon>Uroviricota</taxon>
        <taxon>Caudoviricetes</taxon>
        <taxon>Molycolviridae</taxon>
        <taxon>Mollyvirus</taxon>
        <taxon>Mollyvirus molly</taxon>
    </lineage>
</organism>
<evidence type="ECO:0000313" key="1">
    <source>
        <dbReference type="EMBL" id="QQO97407.1"/>
    </source>
</evidence>
<sequence>MKIGIITDSVSHYGDKYPHLREEIPIFQELVEAGHELILLSPTGSPNTMKIFRAEKDSSRPLADWFTLGGLAMIPEDEEPECDVLLLLALPWMHGFNYTVINDIVKWAPKFDKIFMWDVDYILHKKKDSFFEKIQRDLPEVFKKIEMITCNSDYVDAYKAEGVQEAYYIPHTFAGKALLSTKPSADTRRDKFASMVGPMGYRTNLLPWVDAAYTLSNNIPFLYLDFYGEEYAAKYRDSRIDMFDSYENNNTFQVHSERIFKPYHEYLKFLSGHKFHLHDSIAPGWLGEDCRESPYFSHKIYDAIYAGCLPITTRFKYVDSIIPKEIGNLLIVSEDVEVNMKNIHTLDGLPNSTLRYMYDEIYKNLETYYGAGAWANYLISIFQR</sequence>
<reference evidence="1" key="1">
    <citation type="submission" date="2020-07" db="EMBL/GenBank/DDBJ databases">
        <title>Highly diverse flavobacterial phages as mortality factor during North Sea spring blooms.</title>
        <authorList>
            <person name="Bartlau N."/>
            <person name="Wichels A."/>
            <person name="Krohne G."/>
            <person name="Adriaenssens E.M."/>
            <person name="Heins A."/>
            <person name="Fuchs B.M."/>
            <person name="Amann R."/>
            <person name="Moraru C."/>
        </authorList>
    </citation>
    <scope>NUCLEOTIDE SEQUENCE</scope>
</reference>
<protein>
    <submittedName>
        <fullName evidence="1">Uncharacterized protein</fullName>
    </submittedName>
</protein>
<gene>
    <name evidence="1" type="ORF">Molly1_116</name>
</gene>
<name>A0A8E4XY26_9CAUD</name>
<evidence type="ECO:0000313" key="2">
    <source>
        <dbReference type="Proteomes" id="UP000693768"/>
    </source>
</evidence>
<dbReference type="EMBL" id="MT732451">
    <property type="protein sequence ID" value="QQO97407.1"/>
    <property type="molecule type" value="Genomic_DNA"/>
</dbReference>
<proteinExistence type="predicted"/>